<dbReference type="Proteomes" id="UP001196980">
    <property type="component" value="Unassembled WGS sequence"/>
</dbReference>
<dbReference type="RefSeq" id="WP_218250652.1">
    <property type="nucleotide sequence ID" value="NZ_JABXWD010000003.1"/>
</dbReference>
<reference evidence="2 3" key="1">
    <citation type="journal article" date="2020" name="J Geophys Res Biogeosci">
        <title>Magnetotaxis as an Adaptation to Enable Bacterial Shuttling of Microbial Sulfur and Sulfur Cycling Across Aquatic Oxic#Anoxic Interfaces.</title>
        <authorList>
            <person name="Li J."/>
            <person name="Liu P."/>
            <person name="Wang J."/>
            <person name="Roberts A.P."/>
            <person name="Pan Y."/>
        </authorList>
    </citation>
    <scope>NUCLEOTIDE SEQUENCE [LARGE SCALE GENOMIC DNA]</scope>
    <source>
        <strain evidence="2 3">MYR-1_YQ</strain>
    </source>
</reference>
<feature type="domain" description="SiaC family regulatory phosphoprotein" evidence="1">
    <location>
        <begin position="6"/>
        <end position="124"/>
    </location>
</feature>
<comment type="caution">
    <text evidence="2">The sequence shown here is derived from an EMBL/GenBank/DDBJ whole genome shotgun (WGS) entry which is preliminary data.</text>
</comment>
<gene>
    <name evidence="2" type="ORF">HWQ67_00395</name>
</gene>
<organism evidence="2 3">
    <name type="scientific">Candidatus Magnetobacterium casense</name>
    <dbReference type="NCBI Taxonomy" id="1455061"/>
    <lineage>
        <taxon>Bacteria</taxon>
        <taxon>Pseudomonadati</taxon>
        <taxon>Nitrospirota</taxon>
        <taxon>Thermodesulfovibrionia</taxon>
        <taxon>Thermodesulfovibrionales</taxon>
        <taxon>Candidatus Magnetobacteriaceae</taxon>
        <taxon>Candidatus Magnetobacterium</taxon>
    </lineage>
</organism>
<keyword evidence="3" id="KW-1185">Reference proteome</keyword>
<evidence type="ECO:0000259" key="1">
    <source>
        <dbReference type="Pfam" id="PF09345"/>
    </source>
</evidence>
<evidence type="ECO:0000313" key="3">
    <source>
        <dbReference type="Proteomes" id="UP001196980"/>
    </source>
</evidence>
<dbReference type="Pfam" id="PF09345">
    <property type="entry name" value="SiaC"/>
    <property type="match status" value="1"/>
</dbReference>
<name>A0ABS6RTU1_9BACT</name>
<sequence length="126" mass="14634">MDNLYIEATKVSPRISFDVGRAVMEINGKSYPENTFDFYGPVMAWLKSYFEQPPTTKTVFNLTITYFNSSSSKLLYDMFDLLEEAQDSGHEIEINWIHDKENESAEESGMDFKEDFESLRFNLVVT</sequence>
<proteinExistence type="predicted"/>
<dbReference type="InterPro" id="IPR018530">
    <property type="entry name" value="SiaC"/>
</dbReference>
<accession>A0ABS6RTU1</accession>
<dbReference type="EMBL" id="JABXWD010000003">
    <property type="protein sequence ID" value="MBV6340034.1"/>
    <property type="molecule type" value="Genomic_DNA"/>
</dbReference>
<evidence type="ECO:0000313" key="2">
    <source>
        <dbReference type="EMBL" id="MBV6340034.1"/>
    </source>
</evidence>
<protein>
    <submittedName>
        <fullName evidence="2">DUF1987 domain-containing protein</fullName>
    </submittedName>
</protein>